<feature type="transmembrane region" description="Helical" evidence="3">
    <location>
        <begin position="20"/>
        <end position="39"/>
    </location>
</feature>
<dbReference type="STRING" id="1921803.NIES593_16040"/>
<proteinExistence type="inferred from homology"/>
<dbReference type="Pfam" id="PF25876">
    <property type="entry name" value="HH_MFP_RND"/>
    <property type="match status" value="1"/>
</dbReference>
<keyword evidence="3" id="KW-1133">Transmembrane helix</keyword>
<evidence type="ECO:0000256" key="1">
    <source>
        <dbReference type="ARBA" id="ARBA00009477"/>
    </source>
</evidence>
<dbReference type="InterPro" id="IPR006143">
    <property type="entry name" value="RND_pump_MFP"/>
</dbReference>
<evidence type="ECO:0000259" key="5">
    <source>
        <dbReference type="Pfam" id="PF25917"/>
    </source>
</evidence>
<dbReference type="Gene3D" id="1.10.287.470">
    <property type="entry name" value="Helix hairpin bin"/>
    <property type="match status" value="3"/>
</dbReference>
<evidence type="ECO:0000259" key="6">
    <source>
        <dbReference type="Pfam" id="PF25954"/>
    </source>
</evidence>
<evidence type="ECO:0000313" key="9">
    <source>
        <dbReference type="Proteomes" id="UP000186868"/>
    </source>
</evidence>
<protein>
    <submittedName>
        <fullName evidence="8">Efflux transporter periplasmic adaptor subunit</fullName>
    </submittedName>
</protein>
<dbReference type="PANTHER" id="PTHR30469">
    <property type="entry name" value="MULTIDRUG RESISTANCE PROTEIN MDTA"/>
    <property type="match status" value="1"/>
</dbReference>
<dbReference type="NCBIfam" id="TIGR01730">
    <property type="entry name" value="RND_mfp"/>
    <property type="match status" value="1"/>
</dbReference>
<dbReference type="InterPro" id="IPR058637">
    <property type="entry name" value="YknX-like_C"/>
</dbReference>
<dbReference type="InterPro" id="IPR058625">
    <property type="entry name" value="MdtA-like_BSH"/>
</dbReference>
<gene>
    <name evidence="8" type="ORF">NIES593_16040</name>
</gene>
<dbReference type="AlphaFoldDB" id="A0A1U7HCP4"/>
<evidence type="ECO:0000259" key="7">
    <source>
        <dbReference type="Pfam" id="PF25989"/>
    </source>
</evidence>
<dbReference type="PRINTS" id="PR01490">
    <property type="entry name" value="RTXTOXIND"/>
</dbReference>
<dbReference type="PANTHER" id="PTHR30469:SF15">
    <property type="entry name" value="HLYD FAMILY OF SECRETION PROTEINS"/>
    <property type="match status" value="1"/>
</dbReference>
<keyword evidence="2" id="KW-0175">Coiled coil</keyword>
<dbReference type="Pfam" id="PF25917">
    <property type="entry name" value="BSH_RND"/>
    <property type="match status" value="1"/>
</dbReference>
<dbReference type="Pfam" id="PF25954">
    <property type="entry name" value="Beta-barrel_RND_2"/>
    <property type="match status" value="1"/>
</dbReference>
<keyword evidence="3" id="KW-0812">Transmembrane</keyword>
<dbReference type="Gene3D" id="2.40.50.100">
    <property type="match status" value="2"/>
</dbReference>
<sequence>MESSTIEKPQLPESWLNIKVIGLLTSLIVLSGGVGWWLFSNSTSRQPIPKASATSPTIKVQTVVIKPMPVRGDRTLTGTVEAIESVTLTSRVMGQIERLPVQEGDLVKAGQPIARIDVRDIQAQRNQGNAAISQARSAVSAAQSAYLTAQAQKNQAEARVREAQATLTEAQAELADAKLHQKRMAMLRTEGVVSQSQLDEANTRVATIEARIGQIQAAIKQAIASVDQAQSQVRQAQAQIEQSQAGVAQAQATVEQTLANLDYGTVTAPFTGVVTRKHAEVGAMAGTGQALVTLENIDRLRFSVAVPESLIGRLERGQQVQIELDALNRSVNGRVSQIIPAADPASRNFTVKIALASDADIIPGMFGRLQLTTSARQALMIPNNAIVKRMGITGAYKVVDGKAQFQTLTAGTTYGEQVEVYWGLEAGDRVILNPSPALTDGTLVSLQ</sequence>
<dbReference type="GO" id="GO:1990281">
    <property type="term" value="C:efflux pump complex"/>
    <property type="evidence" value="ECO:0007669"/>
    <property type="project" value="TreeGrafter"/>
</dbReference>
<evidence type="ECO:0000313" key="8">
    <source>
        <dbReference type="EMBL" id="OKH21308.1"/>
    </source>
</evidence>
<feature type="domain" description="Multidrug resistance protein MdtA-like barrel-sandwich hybrid" evidence="5">
    <location>
        <begin position="85"/>
        <end position="291"/>
    </location>
</feature>
<feature type="domain" description="CusB-like beta-barrel" evidence="6">
    <location>
        <begin position="304"/>
        <end position="374"/>
    </location>
</feature>
<dbReference type="Gene3D" id="2.40.30.170">
    <property type="match status" value="1"/>
</dbReference>
<dbReference type="EMBL" id="MRCB01000021">
    <property type="protein sequence ID" value="OKH21308.1"/>
    <property type="molecule type" value="Genomic_DNA"/>
</dbReference>
<dbReference type="Gene3D" id="2.40.420.20">
    <property type="match status" value="1"/>
</dbReference>
<keyword evidence="9" id="KW-1185">Reference proteome</keyword>
<evidence type="ECO:0000259" key="4">
    <source>
        <dbReference type="Pfam" id="PF25876"/>
    </source>
</evidence>
<dbReference type="GO" id="GO:0015562">
    <property type="term" value="F:efflux transmembrane transporter activity"/>
    <property type="evidence" value="ECO:0007669"/>
    <property type="project" value="TreeGrafter"/>
</dbReference>
<dbReference type="SUPFAM" id="SSF111369">
    <property type="entry name" value="HlyD-like secretion proteins"/>
    <property type="match status" value="3"/>
</dbReference>
<organism evidence="8 9">
    <name type="scientific">Hydrococcus rivularis NIES-593</name>
    <dbReference type="NCBI Taxonomy" id="1921803"/>
    <lineage>
        <taxon>Bacteria</taxon>
        <taxon>Bacillati</taxon>
        <taxon>Cyanobacteriota</taxon>
        <taxon>Cyanophyceae</taxon>
        <taxon>Pleurocapsales</taxon>
        <taxon>Hydrococcaceae</taxon>
        <taxon>Hydrococcus</taxon>
    </lineage>
</organism>
<dbReference type="OrthoDB" id="505602at2"/>
<dbReference type="InterPro" id="IPR058624">
    <property type="entry name" value="MdtA-like_HH"/>
</dbReference>
<reference evidence="8 9" key="1">
    <citation type="submission" date="2016-11" db="EMBL/GenBank/DDBJ databases">
        <title>Draft Genome Sequences of Nine Cyanobacterial Strains from Diverse Habitats.</title>
        <authorList>
            <person name="Zhu T."/>
            <person name="Hou S."/>
            <person name="Lu X."/>
            <person name="Hess W.R."/>
        </authorList>
    </citation>
    <scope>NUCLEOTIDE SEQUENCE [LARGE SCALE GENOMIC DNA]</scope>
    <source>
        <strain evidence="8 9">NIES-593</strain>
    </source>
</reference>
<feature type="domain" description="YknX-like C-terminal permuted SH3-like" evidence="7">
    <location>
        <begin position="379"/>
        <end position="444"/>
    </location>
</feature>
<dbReference type="Pfam" id="PF25989">
    <property type="entry name" value="YknX_C"/>
    <property type="match status" value="1"/>
</dbReference>
<comment type="similarity">
    <text evidence="1">Belongs to the membrane fusion protein (MFP) (TC 8.A.1) family.</text>
</comment>
<dbReference type="InterPro" id="IPR058792">
    <property type="entry name" value="Beta-barrel_RND_2"/>
</dbReference>
<feature type="coiled-coil region" evidence="2">
    <location>
        <begin position="146"/>
        <end position="253"/>
    </location>
</feature>
<dbReference type="RefSeq" id="WP_073600544.1">
    <property type="nucleotide sequence ID" value="NZ_MRCB01000021.1"/>
</dbReference>
<feature type="domain" description="Multidrug resistance protein MdtA-like alpha-helical hairpin" evidence="4">
    <location>
        <begin position="161"/>
        <end position="235"/>
    </location>
</feature>
<evidence type="ECO:0000256" key="3">
    <source>
        <dbReference type="SAM" id="Phobius"/>
    </source>
</evidence>
<dbReference type="Proteomes" id="UP000186868">
    <property type="component" value="Unassembled WGS sequence"/>
</dbReference>
<keyword evidence="3" id="KW-0472">Membrane</keyword>
<accession>A0A1U7HCP4</accession>
<evidence type="ECO:0000256" key="2">
    <source>
        <dbReference type="SAM" id="Coils"/>
    </source>
</evidence>
<comment type="caution">
    <text evidence="8">The sequence shown here is derived from an EMBL/GenBank/DDBJ whole genome shotgun (WGS) entry which is preliminary data.</text>
</comment>
<name>A0A1U7HCP4_9CYAN</name>